<evidence type="ECO:0000313" key="2">
    <source>
        <dbReference type="EMBL" id="GJS56691.1"/>
    </source>
</evidence>
<dbReference type="PANTHER" id="PTHR24559:SF427">
    <property type="entry name" value="RNA-DIRECTED DNA POLYMERASE"/>
    <property type="match status" value="1"/>
</dbReference>
<gene>
    <name evidence="2" type="ORF">Tco_0651475</name>
</gene>
<comment type="caution">
    <text evidence="2">The sequence shown here is derived from an EMBL/GenBank/DDBJ whole genome shotgun (WGS) entry which is preliminary data.</text>
</comment>
<protein>
    <submittedName>
        <fullName evidence="2">Reverse transcriptase domain-containing protein</fullName>
    </submittedName>
</protein>
<dbReference type="SUPFAM" id="SSF56672">
    <property type="entry name" value="DNA/RNA polymerases"/>
    <property type="match status" value="1"/>
</dbReference>
<dbReference type="InterPro" id="IPR043128">
    <property type="entry name" value="Rev_trsase/Diguanyl_cyclase"/>
</dbReference>
<dbReference type="InterPro" id="IPR000477">
    <property type="entry name" value="RT_dom"/>
</dbReference>
<keyword evidence="2" id="KW-0808">Transferase</keyword>
<dbReference type="GO" id="GO:0003964">
    <property type="term" value="F:RNA-directed DNA polymerase activity"/>
    <property type="evidence" value="ECO:0007669"/>
    <property type="project" value="UniProtKB-KW"/>
</dbReference>
<dbReference type="PANTHER" id="PTHR24559">
    <property type="entry name" value="TRANSPOSON TY3-I GAG-POL POLYPROTEIN"/>
    <property type="match status" value="1"/>
</dbReference>
<organism evidence="2 3">
    <name type="scientific">Tanacetum coccineum</name>
    <dbReference type="NCBI Taxonomy" id="301880"/>
    <lineage>
        <taxon>Eukaryota</taxon>
        <taxon>Viridiplantae</taxon>
        <taxon>Streptophyta</taxon>
        <taxon>Embryophyta</taxon>
        <taxon>Tracheophyta</taxon>
        <taxon>Spermatophyta</taxon>
        <taxon>Magnoliopsida</taxon>
        <taxon>eudicotyledons</taxon>
        <taxon>Gunneridae</taxon>
        <taxon>Pentapetalae</taxon>
        <taxon>asterids</taxon>
        <taxon>campanulids</taxon>
        <taxon>Asterales</taxon>
        <taxon>Asteraceae</taxon>
        <taxon>Asteroideae</taxon>
        <taxon>Anthemideae</taxon>
        <taxon>Anthemidinae</taxon>
        <taxon>Tanacetum</taxon>
    </lineage>
</organism>
<accession>A0ABQ4WUW8</accession>
<keyword evidence="2" id="KW-0695">RNA-directed DNA polymerase</keyword>
<reference evidence="2" key="2">
    <citation type="submission" date="2022-01" db="EMBL/GenBank/DDBJ databases">
        <authorList>
            <person name="Yamashiro T."/>
            <person name="Shiraishi A."/>
            <person name="Satake H."/>
            <person name="Nakayama K."/>
        </authorList>
    </citation>
    <scope>NUCLEOTIDE SEQUENCE</scope>
</reference>
<proteinExistence type="predicted"/>
<dbReference type="CDD" id="cd01647">
    <property type="entry name" value="RT_LTR"/>
    <property type="match status" value="1"/>
</dbReference>
<sequence length="327" mass="37703">MPVELGSFDVIIGMDWLAKYHPLIVCDEKVIRIPYGDEVLIIRGDNCNGESKLNIISCTRTQKYIQKGCQVYLAQVTSKKAEDKLEEKRLKDVLIVREFPKVFPEDFPGLPPVRQVEFQIDLVPGAAPVVRAPYRLAPAEMQELSTQLQELSNKGFIRLSSSPWGAPVLFVKKKDGSFRMCIDYHRPRSGYHQLRVCEEDIPKTAFRTRYGHYEFQVMPFSLTNALAVFMDLMNRVCKPYLDRFMIVFIDDILIYSKSIKEHEGRLKLILKLLKEEELYAKFPKCKFWLSKVQVLGHVIDSEGIHVNPAKIESIKDWASPKTPTEIH</sequence>
<name>A0ABQ4WUW8_9ASTR</name>
<dbReference type="InterPro" id="IPR043502">
    <property type="entry name" value="DNA/RNA_pol_sf"/>
</dbReference>
<dbReference type="Gene3D" id="3.30.70.270">
    <property type="match status" value="1"/>
</dbReference>
<evidence type="ECO:0000259" key="1">
    <source>
        <dbReference type="Pfam" id="PF00078"/>
    </source>
</evidence>
<evidence type="ECO:0000313" key="3">
    <source>
        <dbReference type="Proteomes" id="UP001151760"/>
    </source>
</evidence>
<dbReference type="Gene3D" id="3.10.10.10">
    <property type="entry name" value="HIV Type 1 Reverse Transcriptase, subunit A, domain 1"/>
    <property type="match status" value="2"/>
</dbReference>
<dbReference type="Proteomes" id="UP001151760">
    <property type="component" value="Unassembled WGS sequence"/>
</dbReference>
<dbReference type="EMBL" id="BQNB010008953">
    <property type="protein sequence ID" value="GJS56691.1"/>
    <property type="molecule type" value="Genomic_DNA"/>
</dbReference>
<dbReference type="Pfam" id="PF08284">
    <property type="entry name" value="RVP_2"/>
    <property type="match status" value="1"/>
</dbReference>
<feature type="domain" description="Reverse transcriptase" evidence="1">
    <location>
        <begin position="188"/>
        <end position="299"/>
    </location>
</feature>
<keyword evidence="2" id="KW-0548">Nucleotidyltransferase</keyword>
<dbReference type="InterPro" id="IPR053134">
    <property type="entry name" value="RNA-dir_DNA_polymerase"/>
</dbReference>
<reference evidence="2" key="1">
    <citation type="journal article" date="2022" name="Int. J. Mol. Sci.">
        <title>Draft Genome of Tanacetum Coccineum: Genomic Comparison of Closely Related Tanacetum-Family Plants.</title>
        <authorList>
            <person name="Yamashiro T."/>
            <person name="Shiraishi A."/>
            <person name="Nakayama K."/>
            <person name="Satake H."/>
        </authorList>
    </citation>
    <scope>NUCLEOTIDE SEQUENCE</scope>
</reference>
<dbReference type="Pfam" id="PF00078">
    <property type="entry name" value="RVT_1"/>
    <property type="match status" value="1"/>
</dbReference>
<keyword evidence="3" id="KW-1185">Reference proteome</keyword>